<feature type="compositionally biased region" description="Basic residues" evidence="5">
    <location>
        <begin position="985"/>
        <end position="997"/>
    </location>
</feature>
<dbReference type="PROSITE" id="PS00518">
    <property type="entry name" value="ZF_RING_1"/>
    <property type="match status" value="1"/>
</dbReference>
<gene>
    <name evidence="7" type="ORF">MENT_LOCUS23736</name>
</gene>
<feature type="region of interest" description="Disordered" evidence="5">
    <location>
        <begin position="981"/>
        <end position="1003"/>
    </location>
</feature>
<evidence type="ECO:0000256" key="3">
    <source>
        <dbReference type="ARBA" id="ARBA00022833"/>
    </source>
</evidence>
<dbReference type="AlphaFoldDB" id="A0A6V7VB32"/>
<evidence type="ECO:0000256" key="1">
    <source>
        <dbReference type="ARBA" id="ARBA00022723"/>
    </source>
</evidence>
<proteinExistence type="predicted"/>
<keyword evidence="3" id="KW-0862">Zinc</keyword>
<evidence type="ECO:0000256" key="2">
    <source>
        <dbReference type="ARBA" id="ARBA00022771"/>
    </source>
</evidence>
<dbReference type="Gene3D" id="3.30.40.10">
    <property type="entry name" value="Zinc/RING finger domain, C3HC4 (zinc finger)"/>
    <property type="match status" value="1"/>
</dbReference>
<dbReference type="InterPro" id="IPR013083">
    <property type="entry name" value="Znf_RING/FYVE/PHD"/>
</dbReference>
<reference evidence="7 8" key="1">
    <citation type="submission" date="2020-08" db="EMBL/GenBank/DDBJ databases">
        <authorList>
            <person name="Koutsovoulos G."/>
            <person name="Danchin GJ E."/>
        </authorList>
    </citation>
    <scope>NUCLEOTIDE SEQUENCE [LARGE SCALE GENOMIC DNA]</scope>
</reference>
<dbReference type="Pfam" id="PF13445">
    <property type="entry name" value="zf-RING_UBOX"/>
    <property type="match status" value="1"/>
</dbReference>
<evidence type="ECO:0000313" key="8">
    <source>
        <dbReference type="Proteomes" id="UP000580250"/>
    </source>
</evidence>
<dbReference type="SUPFAM" id="SSF57850">
    <property type="entry name" value="RING/U-box"/>
    <property type="match status" value="1"/>
</dbReference>
<dbReference type="GO" id="GO:0005654">
    <property type="term" value="C:nucleoplasm"/>
    <property type="evidence" value="ECO:0007669"/>
    <property type="project" value="TreeGrafter"/>
</dbReference>
<dbReference type="PROSITE" id="PS50089">
    <property type="entry name" value="ZF_RING_2"/>
    <property type="match status" value="1"/>
</dbReference>
<evidence type="ECO:0000313" key="7">
    <source>
        <dbReference type="EMBL" id="CAD2172196.1"/>
    </source>
</evidence>
<dbReference type="InterPro" id="IPR017907">
    <property type="entry name" value="Znf_RING_CS"/>
</dbReference>
<dbReference type="PANTHER" id="PTHR25462:SF296">
    <property type="entry name" value="MEIOTIC P26, ISOFORM F"/>
    <property type="match status" value="1"/>
</dbReference>
<name>A0A6V7VB32_MELEN</name>
<dbReference type="EMBL" id="CAJEWN010000196">
    <property type="protein sequence ID" value="CAD2172196.1"/>
    <property type="molecule type" value="Genomic_DNA"/>
</dbReference>
<dbReference type="GO" id="GO:0008270">
    <property type="term" value="F:zinc ion binding"/>
    <property type="evidence" value="ECO:0007669"/>
    <property type="project" value="UniProtKB-KW"/>
</dbReference>
<dbReference type="SMART" id="SM00184">
    <property type="entry name" value="RING"/>
    <property type="match status" value="1"/>
</dbReference>
<dbReference type="OrthoDB" id="5875349at2759"/>
<feature type="domain" description="RING-type" evidence="6">
    <location>
        <begin position="662"/>
        <end position="737"/>
    </location>
</feature>
<accession>A0A6V7VB32</accession>
<sequence length="1026" mass="120072">MGSHNFFNENLDDHQTYFPISQQRLLSSHPSIKNKDQLYNIICNSILPHTYSNLEPLRVGSLGDILLTREEYKSEEFDEQDWITLERCLSLASEIRKKMVLISNFLQQNSDRNYFFQHNCVKPIRDVLQNFMEEITESVQRKRSVFKDPWELFNFLNLFAKQIDPVFLTFQSLLSSMSILTINDILNFWKCFLQEKINLWDYNNKLLKWQEELFEGFVYLIGKCILEELSSTPEINFLSFLVESDQYLPNMLSFLHRCLILMPKTMSDSLPLFDEIFIEFWENAKMKKCIRYTSTFLSILIRQSLDKFSTKINSIVLAELESSQTILFSHLQHIKQFYSLNTHALANLFKNSNCVPPFENFSKNSTFKSTSWVIVEEEVKRRLGCVGNTNEDYANIFYKNQHWSISVFLTPNIYKSLDSIFLRLYKIILAWHTLMNYSNLLKINFRKTKRRRNVLIFNNLKNQIQKRLNLKIIHFLQIVIQAILGQLTSINDYYIKKLIDQIESSNTLLQKLIEIAKEWNECLESLYFFINNTLVEPLDEIVKIVNEYVEISFESTKPVVDQTEINVNNVEEEDDDNDVKKYFSLQSRLDRVYLFTINVEFEEEERTKGSEQQQILFSNDDERTPKIKDCLFLIKIFLLFIFTRKMASANIDQEIVRESLECPICKDFFSEPKQLLCGHTFCQGCIDGLEKVISSFGNDSEFGFLHTIYTRSAEARRCINQRLNEGQRYSIMCPNCRKMSLIPENGLNTNYVVKEMVEKFRFISFTNSGFNGNDSSADSGEKNTCSGCSRPTPTNELIFCKGCASVTNKKFICSLCVLKMHKDHDVIMCSDFASHKDREEAANLIADAAYRARSHVEKINGIHEQFNRGFDSIKQKLQNNLEPFEAFHLECYDSESHHLKEELEEKVRKAKQLGDRFSMTYSELEKIAKSANRYFNSINSAPDFDHQKRARSFLFDDAGPSTSTNMLTPFMLSNTFAYNSDRNQRQQKRKPRQRHLNSPRIDPRLFRAEHPVAVVSDDSTNILELS</sequence>
<dbReference type="InterPro" id="IPR047153">
    <property type="entry name" value="TRIM45/56/19-like"/>
</dbReference>
<evidence type="ECO:0000256" key="4">
    <source>
        <dbReference type="PROSITE-ProRule" id="PRU00175"/>
    </source>
</evidence>
<dbReference type="GO" id="GO:0061630">
    <property type="term" value="F:ubiquitin protein ligase activity"/>
    <property type="evidence" value="ECO:0007669"/>
    <property type="project" value="TreeGrafter"/>
</dbReference>
<dbReference type="InterPro" id="IPR001841">
    <property type="entry name" value="Znf_RING"/>
</dbReference>
<evidence type="ECO:0000256" key="5">
    <source>
        <dbReference type="SAM" id="MobiDB-lite"/>
    </source>
</evidence>
<evidence type="ECO:0000259" key="6">
    <source>
        <dbReference type="PROSITE" id="PS50089"/>
    </source>
</evidence>
<protein>
    <recommendedName>
        <fullName evidence="6">RING-type domain-containing protein</fullName>
    </recommendedName>
</protein>
<keyword evidence="2 4" id="KW-0863">Zinc-finger</keyword>
<dbReference type="InterPro" id="IPR027370">
    <property type="entry name" value="Znf-RING_euk"/>
</dbReference>
<keyword evidence="1" id="KW-0479">Metal-binding</keyword>
<dbReference type="Proteomes" id="UP000580250">
    <property type="component" value="Unassembled WGS sequence"/>
</dbReference>
<dbReference type="PANTHER" id="PTHR25462">
    <property type="entry name" value="BONUS, ISOFORM C-RELATED"/>
    <property type="match status" value="1"/>
</dbReference>
<comment type="caution">
    <text evidence="7">The sequence shown here is derived from an EMBL/GenBank/DDBJ whole genome shotgun (WGS) entry which is preliminary data.</text>
</comment>
<organism evidence="7 8">
    <name type="scientific">Meloidogyne enterolobii</name>
    <name type="common">Root-knot nematode worm</name>
    <name type="synonym">Meloidogyne mayaguensis</name>
    <dbReference type="NCBI Taxonomy" id="390850"/>
    <lineage>
        <taxon>Eukaryota</taxon>
        <taxon>Metazoa</taxon>
        <taxon>Ecdysozoa</taxon>
        <taxon>Nematoda</taxon>
        <taxon>Chromadorea</taxon>
        <taxon>Rhabditida</taxon>
        <taxon>Tylenchina</taxon>
        <taxon>Tylenchomorpha</taxon>
        <taxon>Tylenchoidea</taxon>
        <taxon>Meloidogynidae</taxon>
        <taxon>Meloidogyninae</taxon>
        <taxon>Meloidogyne</taxon>
    </lineage>
</organism>